<feature type="domain" description="MucBP" evidence="4">
    <location>
        <begin position="276"/>
        <end position="337"/>
    </location>
</feature>
<sequence length="846" mass="92704">MSEDGIVNYQVNNGDNGGSNKNITVKAGTNEVTFTYDHIVNVTVQYLDKSTGEPVHESYTHPQVVGSDYTATAENIDGYTADEPTKSMNVKDDNSNIIFYYSKNTETTPTDPDDGGSTTDPDSNKADLTVKYVDENNKEIAGATTLSAQEVGKDVTVTAKDITGYDLTSDATKSVTVDKDSNNNVVVFTYKAKETPVDPATNNADVIVHYIDESGKTLSEDTKTNLKIGSNTTVNAKDINGYTVNGDKTQNVTVSKNGNEITFTYTKDSVPVQQSTITTKFLDENGNEIADSITDKVDNGKSYTANAKTIDGYTLSGDTSQSIDSVTGDKTLTFVYTKNVVPAQKSTITTKFVDEAGKELSASKTESVDNGTSFKVNAPEIVGYTVKGETTQSIDSVNGDKTLTFTYSKDAIPAGELQYKISYIGLNGNLAGGESEDDYYQIHAPVEGTASKTNRFVNLTGDILDIPGYELDSNFDSKDDLITNLSNYIVSDDPSSNIIDIHYVSTKQPITVHYVDEDGNKIAPDVTDHWYTDDKRQVPYSKITGYYVKDVAKETYLTVKPGQNEISVHYTKNPVVTAEELENKMLLLVNDYRKENNVSSPMAFNDLLVAGSKTRSDEEAEQIAKSGDIYDFDHERPDGSMWNTEPNLNQYRIGDYSMAENIAVGQGLTADEIAQDAFDALISDKEHRDNIINDHSFDIGMGAKQVGEYEWVIVQDFGGKFPDSVWDANDYNTASATDLGYTQLDVSNSAKYFNDDLFNTNTTKNSYVSDHIFKSRDDAEKWESVVDAGGTKVSNSIWSKGGTDAKLTVLEVLNYHTGALIGYVPVITNMDKPSQDYLDDGATTWF</sequence>
<accession>A0A386PUA6</accession>
<feature type="domain" description="SCP" evidence="3">
    <location>
        <begin position="588"/>
        <end position="716"/>
    </location>
</feature>
<dbReference type="Gene3D" id="3.10.20.320">
    <property type="entry name" value="Putative peptidoglycan bound protein (lpxtg motif)"/>
    <property type="match status" value="6"/>
</dbReference>
<feature type="region of interest" description="Disordered" evidence="2">
    <location>
        <begin position="103"/>
        <end position="125"/>
    </location>
</feature>
<organism evidence="5 6">
    <name type="scientific">Companilactobacillus zhachilii</name>
    <dbReference type="NCBI Taxonomy" id="2304606"/>
    <lineage>
        <taxon>Bacteria</taxon>
        <taxon>Bacillati</taxon>
        <taxon>Bacillota</taxon>
        <taxon>Bacilli</taxon>
        <taxon>Lactobacillales</taxon>
        <taxon>Lactobacillaceae</taxon>
        <taxon>Companilactobacillus</taxon>
    </lineage>
</organism>
<reference evidence="6" key="1">
    <citation type="submission" date="2018-08" db="EMBL/GenBank/DDBJ databases">
        <title>Genome of Lactobacillus sp. HBUAS52074.</title>
        <authorList>
            <person name="Guo Z."/>
            <person name="Zhang Z.D."/>
        </authorList>
    </citation>
    <scope>NUCLEOTIDE SEQUENCE [LARGE SCALE GENOMIC DNA]</scope>
    <source>
        <strain evidence="6">HBUAS52074</strain>
    </source>
</reference>
<dbReference type="KEGG" id="lzh:D1B17_06145"/>
<dbReference type="Pfam" id="PF00188">
    <property type="entry name" value="CAP"/>
    <property type="match status" value="1"/>
</dbReference>
<dbReference type="SUPFAM" id="SSF55797">
    <property type="entry name" value="PR-1-like"/>
    <property type="match status" value="1"/>
</dbReference>
<feature type="domain" description="MucBP" evidence="4">
    <location>
        <begin position="128"/>
        <end position="191"/>
    </location>
</feature>
<dbReference type="EMBL" id="CP031933">
    <property type="protein sequence ID" value="AYE38233.1"/>
    <property type="molecule type" value="Genomic_DNA"/>
</dbReference>
<feature type="domain" description="MucBP" evidence="4">
    <location>
        <begin position="206"/>
        <end position="266"/>
    </location>
</feature>
<dbReference type="Proteomes" id="UP000267208">
    <property type="component" value="Chromosome"/>
</dbReference>
<evidence type="ECO:0000259" key="3">
    <source>
        <dbReference type="Pfam" id="PF00188"/>
    </source>
</evidence>
<evidence type="ECO:0000313" key="5">
    <source>
        <dbReference type="EMBL" id="AYE38233.1"/>
    </source>
</evidence>
<evidence type="ECO:0000256" key="1">
    <source>
        <dbReference type="ARBA" id="ARBA00022737"/>
    </source>
</evidence>
<feature type="domain" description="MucBP" evidence="4">
    <location>
        <begin position="41"/>
        <end position="101"/>
    </location>
</feature>
<dbReference type="Pfam" id="PF06458">
    <property type="entry name" value="MucBP"/>
    <property type="match status" value="6"/>
</dbReference>
<evidence type="ECO:0000313" key="6">
    <source>
        <dbReference type="Proteomes" id="UP000267208"/>
    </source>
</evidence>
<feature type="domain" description="MucBP" evidence="4">
    <location>
        <begin position="347"/>
        <end position="407"/>
    </location>
</feature>
<feature type="compositionally biased region" description="Low complexity" evidence="2">
    <location>
        <begin position="107"/>
        <end position="121"/>
    </location>
</feature>
<evidence type="ECO:0000256" key="2">
    <source>
        <dbReference type="SAM" id="MobiDB-lite"/>
    </source>
</evidence>
<keyword evidence="1" id="KW-0677">Repeat</keyword>
<dbReference type="RefSeq" id="WP_120142473.1">
    <property type="nucleotide sequence ID" value="NZ_CP031933.2"/>
</dbReference>
<proteinExistence type="predicted"/>
<gene>
    <name evidence="5" type="ORF">D1B17_06145</name>
</gene>
<dbReference type="InterPro" id="IPR014044">
    <property type="entry name" value="CAP_dom"/>
</dbReference>
<evidence type="ECO:0000259" key="4">
    <source>
        <dbReference type="Pfam" id="PF06458"/>
    </source>
</evidence>
<feature type="domain" description="MucBP" evidence="4">
    <location>
        <begin position="509"/>
        <end position="571"/>
    </location>
</feature>
<dbReference type="CDD" id="cd05379">
    <property type="entry name" value="CAP_bacterial"/>
    <property type="match status" value="1"/>
</dbReference>
<protein>
    <recommendedName>
        <fullName evidence="7">SCP domain-containing protein</fullName>
    </recommendedName>
</protein>
<keyword evidence="6" id="KW-1185">Reference proteome</keyword>
<dbReference type="InterPro" id="IPR035940">
    <property type="entry name" value="CAP_sf"/>
</dbReference>
<name>A0A386PUA6_9LACO</name>
<evidence type="ECO:0008006" key="7">
    <source>
        <dbReference type="Google" id="ProtNLM"/>
    </source>
</evidence>
<dbReference type="OrthoDB" id="2329040at2"/>
<dbReference type="InterPro" id="IPR009459">
    <property type="entry name" value="MucBP_dom"/>
</dbReference>
<dbReference type="Gene3D" id="3.40.33.10">
    <property type="entry name" value="CAP"/>
    <property type="match status" value="1"/>
</dbReference>
<dbReference type="AlphaFoldDB" id="A0A386PUA6"/>